<dbReference type="Gene3D" id="1.10.1760.20">
    <property type="match status" value="1"/>
</dbReference>
<dbReference type="InterPro" id="IPR024529">
    <property type="entry name" value="ECF_trnsprt_substrate-spec"/>
</dbReference>
<accession>A0ABR6TIG1</accession>
<comment type="caution">
    <text evidence="2">The sequence shown here is derived from an EMBL/GenBank/DDBJ whole genome shotgun (WGS) entry which is preliminary data.</text>
</comment>
<name>A0ABR6TIG1_9FIRM</name>
<feature type="transmembrane region" description="Helical" evidence="1">
    <location>
        <begin position="146"/>
        <end position="164"/>
    </location>
</feature>
<proteinExistence type="predicted"/>
<evidence type="ECO:0000313" key="2">
    <source>
        <dbReference type="EMBL" id="MBC2575095.1"/>
    </source>
</evidence>
<dbReference type="Pfam" id="PF12822">
    <property type="entry name" value="ECF_trnsprt"/>
    <property type="match status" value="1"/>
</dbReference>
<keyword evidence="3" id="KW-1185">Reference proteome</keyword>
<keyword evidence="1" id="KW-0812">Transmembrane</keyword>
<dbReference type="InterPro" id="IPR030949">
    <property type="entry name" value="ECF_S_folate_fam"/>
</dbReference>
<keyword evidence="1" id="KW-1133">Transmembrane helix</keyword>
<keyword evidence="1" id="KW-0472">Membrane</keyword>
<evidence type="ECO:0000313" key="3">
    <source>
        <dbReference type="Proteomes" id="UP000713904"/>
    </source>
</evidence>
<gene>
    <name evidence="2" type="ORF">HLB29_00155</name>
</gene>
<organism evidence="2 3">
    <name type="scientific">Peptostreptococcus canis</name>
    <dbReference type="NCBI Taxonomy" id="1159213"/>
    <lineage>
        <taxon>Bacteria</taxon>
        <taxon>Bacillati</taxon>
        <taxon>Bacillota</taxon>
        <taxon>Clostridia</taxon>
        <taxon>Peptostreptococcales</taxon>
        <taxon>Peptostreptococcaceae</taxon>
        <taxon>Peptostreptococcus</taxon>
    </lineage>
</organism>
<feature type="transmembrane region" description="Helical" evidence="1">
    <location>
        <begin position="112"/>
        <end position="134"/>
    </location>
</feature>
<evidence type="ECO:0000256" key="1">
    <source>
        <dbReference type="SAM" id="Phobius"/>
    </source>
</evidence>
<feature type="transmembrane region" description="Helical" evidence="1">
    <location>
        <begin position="20"/>
        <end position="38"/>
    </location>
</feature>
<dbReference type="Proteomes" id="UP000713904">
    <property type="component" value="Unassembled WGS sequence"/>
</dbReference>
<sequence>MKENISSKSTGLKDIRTLTGSSLLVAMSVIVDFFRIVISNILEISFGFAPIALGGAIYGPIVGGIIGGIADIIQYLVRSSGPFFPGFTLNAILTGIIYGLFLYKKEITLKRIVLCVLVEGILITIILTPIWLNILYGAKFFAIPRIIKFVALFPIKVSILYALLKLLKQYKMIRQ</sequence>
<dbReference type="NCBIfam" id="TIGR04518">
    <property type="entry name" value="ECF_S_folT_fam"/>
    <property type="match status" value="1"/>
</dbReference>
<dbReference type="RefSeq" id="WP_185623148.1">
    <property type="nucleotide sequence ID" value="NZ_JABGBW010000001.1"/>
</dbReference>
<dbReference type="EMBL" id="JABGBW010000001">
    <property type="protein sequence ID" value="MBC2575095.1"/>
    <property type="molecule type" value="Genomic_DNA"/>
</dbReference>
<protein>
    <submittedName>
        <fullName evidence="2">Folate family ECF transporter S component</fullName>
    </submittedName>
</protein>
<feature type="transmembrane region" description="Helical" evidence="1">
    <location>
        <begin position="50"/>
        <end position="77"/>
    </location>
</feature>
<feature type="transmembrane region" description="Helical" evidence="1">
    <location>
        <begin position="83"/>
        <end position="103"/>
    </location>
</feature>
<reference evidence="2 3" key="1">
    <citation type="submission" date="2020-05" db="EMBL/GenBank/DDBJ databases">
        <title>Draft genome of xy-202 and genomic insight in genome of the genus Peptostreptococcus.</title>
        <authorList>
            <person name="Zhang Z."/>
        </authorList>
    </citation>
    <scope>NUCLEOTIDE SEQUENCE [LARGE SCALE GENOMIC DNA]</scope>
    <source>
        <strain evidence="2 3">DSM 27025</strain>
    </source>
</reference>